<sequence>MAELLVSLYKAEGLDTHICKAYALAAREWNGAGYEYQARLWAYQSVKAGLIAGSGMDEYVKDMQALLDGARKHWSWRYRAHG</sequence>
<name>A0A4U6X7J1_9PEZI</name>
<dbReference type="STRING" id="1306861.A0A4U6X7J1"/>
<evidence type="ECO:0000313" key="2">
    <source>
        <dbReference type="Proteomes" id="UP000310108"/>
    </source>
</evidence>
<comment type="caution">
    <text evidence="1">The sequence shown here is derived from an EMBL/GenBank/DDBJ whole genome shotgun (WGS) entry which is preliminary data.</text>
</comment>
<reference evidence="1 2" key="1">
    <citation type="journal article" date="2019" name="PLoS ONE">
        <title>Comparative genome analysis indicates high evolutionary potential of pathogenicity genes in Colletotrichum tanaceti.</title>
        <authorList>
            <person name="Lelwala R.V."/>
            <person name="Korhonen P.K."/>
            <person name="Young N.D."/>
            <person name="Scott J.B."/>
            <person name="Ades P.A."/>
            <person name="Gasser R.B."/>
            <person name="Taylor P.W.J."/>
        </authorList>
    </citation>
    <scope>NUCLEOTIDE SEQUENCE [LARGE SCALE GENOMIC DNA]</scope>
    <source>
        <strain evidence="1">BRIP57314</strain>
    </source>
</reference>
<dbReference type="AlphaFoldDB" id="A0A4U6X7J1"/>
<organism evidence="1 2">
    <name type="scientific">Colletotrichum tanaceti</name>
    <dbReference type="NCBI Taxonomy" id="1306861"/>
    <lineage>
        <taxon>Eukaryota</taxon>
        <taxon>Fungi</taxon>
        <taxon>Dikarya</taxon>
        <taxon>Ascomycota</taxon>
        <taxon>Pezizomycotina</taxon>
        <taxon>Sordariomycetes</taxon>
        <taxon>Hypocreomycetidae</taxon>
        <taxon>Glomerellales</taxon>
        <taxon>Glomerellaceae</taxon>
        <taxon>Colletotrichum</taxon>
        <taxon>Colletotrichum destructivum species complex</taxon>
    </lineage>
</organism>
<evidence type="ECO:0000313" key="1">
    <source>
        <dbReference type="EMBL" id="TKW51458.1"/>
    </source>
</evidence>
<protein>
    <submittedName>
        <fullName evidence="1">Uncharacterized protein</fullName>
    </submittedName>
</protein>
<keyword evidence="2" id="KW-1185">Reference proteome</keyword>
<dbReference type="Proteomes" id="UP000310108">
    <property type="component" value="Unassembled WGS sequence"/>
</dbReference>
<accession>A0A4U6X7J1</accession>
<gene>
    <name evidence="1" type="ORF">CTA1_13083</name>
</gene>
<proteinExistence type="predicted"/>
<dbReference type="EMBL" id="PJEX01000304">
    <property type="protein sequence ID" value="TKW51458.1"/>
    <property type="molecule type" value="Genomic_DNA"/>
</dbReference>